<keyword evidence="1" id="KW-1185">Reference proteome</keyword>
<name>A0AAJ7S0K2_9HYME</name>
<accession>A0AAJ7S0K2</accession>
<evidence type="ECO:0000313" key="1">
    <source>
        <dbReference type="Proteomes" id="UP000694925"/>
    </source>
</evidence>
<protein>
    <submittedName>
        <fullName evidence="2">Uncharacterized protein LOC108624848 isoform X1</fullName>
    </submittedName>
</protein>
<sequence length="599" mass="69200">MIHRPHRHIPATYSAHHAMHAMHAGITHSIIMAKSTDTFLWTSKLQCPSTICNESVKNILCSGFIGLLWDDLADVIHSAQEAQTVRKNILLHHLKQGTSNKVIQCKKNVLKLKSETNDLKNEISKLEKEYEQQDFVIRQIVKKQREISSKRSEIRSRRDLLKMKHDETITQLRDCNDMRLVCQHLMPATCKELDPKRLMEMSDTVITLWTGANKKQAWNRISSNLSHIEVPTLWRHIYQNLTEDVDALIMSEIAKPKCSDEKGINIGIARIYGQHICMVSRQLIHKKRANNYQQNVMEFIEKIETASDDADVSEWLALTLEVRKLETEQTSLQVEIEKICGNLYEDETIAVELAQLTSEIEYIDTEIAGYIQDIQQSIGLLKSAPVFLMKTREKIHLELQRILAMRADGYDSTVLNNNLTTELDIFYDVLDLNALRKVMLKGDIGVYRHVKSCFSEASISVPASRVSHVTLYFPFIQTPIYSLIECYKNLILMFAYKRFESLEIEGDTNLVESSKVNFMSSSQMYEENNYNTLELLNSSKVVNTRAKAEINEFNELLNAWVNQTVQKIMEIIEKTVDDATFPQWTERYDLLLYMLQNSR</sequence>
<dbReference type="Proteomes" id="UP000694925">
    <property type="component" value="Unplaced"/>
</dbReference>
<proteinExistence type="predicted"/>
<dbReference type="GeneID" id="108624848"/>
<organism evidence="1 2">
    <name type="scientific">Ceratina calcarata</name>
    <dbReference type="NCBI Taxonomy" id="156304"/>
    <lineage>
        <taxon>Eukaryota</taxon>
        <taxon>Metazoa</taxon>
        <taxon>Ecdysozoa</taxon>
        <taxon>Arthropoda</taxon>
        <taxon>Hexapoda</taxon>
        <taxon>Insecta</taxon>
        <taxon>Pterygota</taxon>
        <taxon>Neoptera</taxon>
        <taxon>Endopterygota</taxon>
        <taxon>Hymenoptera</taxon>
        <taxon>Apocrita</taxon>
        <taxon>Aculeata</taxon>
        <taxon>Apoidea</taxon>
        <taxon>Anthophila</taxon>
        <taxon>Apidae</taxon>
        <taxon>Ceratina</taxon>
        <taxon>Zadontomerus</taxon>
    </lineage>
</organism>
<reference evidence="2" key="1">
    <citation type="submission" date="2025-08" db="UniProtKB">
        <authorList>
            <consortium name="RefSeq"/>
        </authorList>
    </citation>
    <scope>IDENTIFICATION</scope>
    <source>
        <tissue evidence="2">Whole body</tissue>
    </source>
</reference>
<gene>
    <name evidence="2" type="primary">LOC108624848</name>
</gene>
<dbReference type="RefSeq" id="XP_026669225.1">
    <property type="nucleotide sequence ID" value="XM_026813424.1"/>
</dbReference>
<dbReference type="AlphaFoldDB" id="A0AAJ7S0K2"/>
<evidence type="ECO:0000313" key="2">
    <source>
        <dbReference type="RefSeq" id="XP_026669225.1"/>
    </source>
</evidence>